<dbReference type="InterPro" id="IPR008936">
    <property type="entry name" value="Rho_GTPase_activation_prot"/>
</dbReference>
<feature type="compositionally biased region" description="Pro residues" evidence="6">
    <location>
        <begin position="577"/>
        <end position="586"/>
    </location>
</feature>
<feature type="compositionally biased region" description="Polar residues" evidence="6">
    <location>
        <begin position="642"/>
        <end position="653"/>
    </location>
</feature>
<dbReference type="Gene3D" id="1.10.555.10">
    <property type="entry name" value="Rho GTPase activation protein"/>
    <property type="match status" value="1"/>
</dbReference>
<keyword evidence="1" id="KW-0343">GTPase activation</keyword>
<feature type="region of interest" description="Disordered" evidence="6">
    <location>
        <begin position="492"/>
        <end position="526"/>
    </location>
</feature>
<feature type="compositionally biased region" description="Polar residues" evidence="6">
    <location>
        <begin position="467"/>
        <end position="483"/>
    </location>
</feature>
<dbReference type="Proteomes" id="UP000094285">
    <property type="component" value="Unassembled WGS sequence"/>
</dbReference>
<dbReference type="GeneID" id="30983285"/>
<feature type="coiled-coil region" evidence="5">
    <location>
        <begin position="797"/>
        <end position="880"/>
    </location>
</feature>
<feature type="compositionally biased region" description="Polar residues" evidence="6">
    <location>
        <begin position="356"/>
        <end position="390"/>
    </location>
</feature>
<dbReference type="PROSITE" id="PS50023">
    <property type="entry name" value="LIM_DOMAIN_2"/>
    <property type="match status" value="1"/>
</dbReference>
<dbReference type="SMART" id="SM00132">
    <property type="entry name" value="LIM"/>
    <property type="match status" value="2"/>
</dbReference>
<dbReference type="InterPro" id="IPR050729">
    <property type="entry name" value="Rho-GAP"/>
</dbReference>
<feature type="compositionally biased region" description="Polar residues" evidence="6">
    <location>
        <begin position="429"/>
        <end position="448"/>
    </location>
</feature>
<accession>A0A1E4SQA5</accession>
<evidence type="ECO:0000313" key="9">
    <source>
        <dbReference type="EMBL" id="ODV81693.1"/>
    </source>
</evidence>
<keyword evidence="10" id="KW-1185">Reference proteome</keyword>
<feature type="compositionally biased region" description="Polar residues" evidence="6">
    <location>
        <begin position="555"/>
        <end position="564"/>
    </location>
</feature>
<feature type="domain" description="Rho-GAP" evidence="8">
    <location>
        <begin position="1049"/>
        <end position="1248"/>
    </location>
</feature>
<evidence type="ECO:0000256" key="1">
    <source>
        <dbReference type="ARBA" id="ARBA00022468"/>
    </source>
</evidence>
<name>A0A1E4SQA5_9ASCO</name>
<evidence type="ECO:0000259" key="7">
    <source>
        <dbReference type="PROSITE" id="PS50023"/>
    </source>
</evidence>
<dbReference type="GO" id="GO:0005096">
    <property type="term" value="F:GTPase activator activity"/>
    <property type="evidence" value="ECO:0007669"/>
    <property type="project" value="UniProtKB-KW"/>
</dbReference>
<reference evidence="10" key="1">
    <citation type="submission" date="2016-05" db="EMBL/GenBank/DDBJ databases">
        <title>Comparative genomics of biotechnologically important yeasts.</title>
        <authorList>
            <consortium name="DOE Joint Genome Institute"/>
            <person name="Riley R."/>
            <person name="Haridas S."/>
            <person name="Wolfe K.H."/>
            <person name="Lopes M.R."/>
            <person name="Hittinger C.T."/>
            <person name="Goker M."/>
            <person name="Salamov A."/>
            <person name="Wisecaver J."/>
            <person name="Long T.M."/>
            <person name="Aerts A.L."/>
            <person name="Barry K."/>
            <person name="Choi C."/>
            <person name="Clum A."/>
            <person name="Coughlan A.Y."/>
            <person name="Deshpande S."/>
            <person name="Douglass A.P."/>
            <person name="Hanson S.J."/>
            <person name="Klenk H.-P."/>
            <person name="Labutti K."/>
            <person name="Lapidus A."/>
            <person name="Lindquist E."/>
            <person name="Lipzen A."/>
            <person name="Meier-Kolthoff J.P."/>
            <person name="Ohm R.A."/>
            <person name="Otillar R.P."/>
            <person name="Pangilinan J."/>
            <person name="Peng Y."/>
            <person name="Rokas A."/>
            <person name="Rosa C.A."/>
            <person name="Scheuner C."/>
            <person name="Sibirny A.A."/>
            <person name="Slot J.C."/>
            <person name="Stielow J.B."/>
            <person name="Sun H."/>
            <person name="Kurtzman C.P."/>
            <person name="Blackwell M."/>
            <person name="Grigoriev I.V."/>
            <person name="Jeffries T.W."/>
        </authorList>
    </citation>
    <scope>NUCLEOTIDE SEQUENCE [LARGE SCALE GENOMIC DNA]</scope>
    <source>
        <strain evidence="10">NRRL Y-17324</strain>
    </source>
</reference>
<dbReference type="CDD" id="cd09395">
    <property type="entry name" value="LIM2_Rga"/>
    <property type="match status" value="1"/>
</dbReference>
<dbReference type="RefSeq" id="XP_020066815.1">
    <property type="nucleotide sequence ID" value="XM_020209149.1"/>
</dbReference>
<evidence type="ECO:0000313" key="10">
    <source>
        <dbReference type="Proteomes" id="UP000094285"/>
    </source>
</evidence>
<proteinExistence type="predicted"/>
<evidence type="ECO:0000256" key="6">
    <source>
        <dbReference type="SAM" id="MobiDB-lite"/>
    </source>
</evidence>
<feature type="region of interest" description="Disordered" evidence="6">
    <location>
        <begin position="327"/>
        <end position="450"/>
    </location>
</feature>
<keyword evidence="2 4" id="KW-0479">Metal-binding</keyword>
<feature type="region of interest" description="Disordered" evidence="6">
    <location>
        <begin position="464"/>
        <end position="483"/>
    </location>
</feature>
<dbReference type="GO" id="GO:0046872">
    <property type="term" value="F:metal ion binding"/>
    <property type="evidence" value="ECO:0007669"/>
    <property type="project" value="UniProtKB-KW"/>
</dbReference>
<dbReference type="GO" id="GO:0005933">
    <property type="term" value="C:cellular bud"/>
    <property type="evidence" value="ECO:0007669"/>
    <property type="project" value="UniProtKB-ARBA"/>
</dbReference>
<dbReference type="Pfam" id="PF00620">
    <property type="entry name" value="RhoGAP"/>
    <property type="match status" value="1"/>
</dbReference>
<feature type="compositionally biased region" description="Polar residues" evidence="6">
    <location>
        <begin position="739"/>
        <end position="749"/>
    </location>
</feature>
<dbReference type="EMBL" id="KV453909">
    <property type="protein sequence ID" value="ODV81693.1"/>
    <property type="molecule type" value="Genomic_DNA"/>
</dbReference>
<dbReference type="InterPro" id="IPR000198">
    <property type="entry name" value="RhoGAP_dom"/>
</dbReference>
<keyword evidence="3 4" id="KW-0862">Zinc</keyword>
<dbReference type="Pfam" id="PF00412">
    <property type="entry name" value="LIM"/>
    <property type="match status" value="1"/>
</dbReference>
<dbReference type="OrthoDB" id="19923at2759"/>
<feature type="compositionally biased region" description="Polar residues" evidence="6">
    <location>
        <begin position="494"/>
        <end position="513"/>
    </location>
</feature>
<dbReference type="PANTHER" id="PTHR23176:SF128">
    <property type="entry name" value="RHO GTPASE-ACTIVATING PROTEIN RGD1"/>
    <property type="match status" value="1"/>
</dbReference>
<dbReference type="Gene3D" id="2.10.110.10">
    <property type="entry name" value="Cysteine Rich Protein"/>
    <property type="match status" value="2"/>
</dbReference>
<evidence type="ECO:0000256" key="3">
    <source>
        <dbReference type="ARBA" id="ARBA00022833"/>
    </source>
</evidence>
<feature type="region of interest" description="Disordered" evidence="6">
    <location>
        <begin position="541"/>
        <end position="592"/>
    </location>
</feature>
<feature type="compositionally biased region" description="Polar residues" evidence="6">
    <location>
        <begin position="398"/>
        <end position="421"/>
    </location>
</feature>
<protein>
    <submittedName>
        <fullName evidence="9">RhoGAP-domain-containing protein</fullName>
    </submittedName>
</protein>
<dbReference type="AlphaFoldDB" id="A0A1E4SQA5"/>
<dbReference type="STRING" id="984487.A0A1E4SQA5"/>
<feature type="region of interest" description="Disordered" evidence="6">
    <location>
        <begin position="725"/>
        <end position="749"/>
    </location>
</feature>
<evidence type="ECO:0000256" key="5">
    <source>
        <dbReference type="SAM" id="Coils"/>
    </source>
</evidence>
<gene>
    <name evidence="9" type="ORF">CANTADRAFT_44861</name>
</gene>
<dbReference type="SMART" id="SM00324">
    <property type="entry name" value="RhoGAP"/>
    <property type="match status" value="1"/>
</dbReference>
<organism evidence="9 10">
    <name type="scientific">Suhomyces tanzawaensis NRRL Y-17324</name>
    <dbReference type="NCBI Taxonomy" id="984487"/>
    <lineage>
        <taxon>Eukaryota</taxon>
        <taxon>Fungi</taxon>
        <taxon>Dikarya</taxon>
        <taxon>Ascomycota</taxon>
        <taxon>Saccharomycotina</taxon>
        <taxon>Pichiomycetes</taxon>
        <taxon>Debaryomycetaceae</taxon>
        <taxon>Suhomyces</taxon>
    </lineage>
</organism>
<evidence type="ECO:0000256" key="2">
    <source>
        <dbReference type="ARBA" id="ARBA00022723"/>
    </source>
</evidence>
<dbReference type="CDD" id="cd09394">
    <property type="entry name" value="LIM1_Rga"/>
    <property type="match status" value="1"/>
</dbReference>
<dbReference type="PANTHER" id="PTHR23176">
    <property type="entry name" value="RHO/RAC/CDC GTPASE-ACTIVATING PROTEIN"/>
    <property type="match status" value="1"/>
</dbReference>
<keyword evidence="5" id="KW-0175">Coiled coil</keyword>
<evidence type="ECO:0000259" key="8">
    <source>
        <dbReference type="PROSITE" id="PS50238"/>
    </source>
</evidence>
<dbReference type="InterPro" id="IPR001781">
    <property type="entry name" value="Znf_LIM"/>
</dbReference>
<feature type="compositionally biased region" description="Basic and acidic residues" evidence="6">
    <location>
        <begin position="170"/>
        <end position="192"/>
    </location>
</feature>
<evidence type="ECO:0000256" key="4">
    <source>
        <dbReference type="PROSITE-ProRule" id="PRU00125"/>
    </source>
</evidence>
<dbReference type="PROSITE" id="PS50238">
    <property type="entry name" value="RHOGAP"/>
    <property type="match status" value="1"/>
</dbReference>
<sequence length="1253" mass="137946">MTQELALLDTHHHHQHSSSINSAHSIAIPGGIPPHDLQTCKKCNLPILEGHAYELGDDRWHIHCFKCSKCAKSLGCNSNFLVLGNGNLICSDCSYNCKQCGKKIDDLAILTGDQAYCSNCFKCRSCKNKIEDLRYARTSKGLFCMDCHEKLMAKKKKYDAKKKQLAMVKKLEDDKRAAREREREREPKHLEDLSTINSSGDSIFLNYMSASNSTTNVADTGAADTLFSLTNPSLTSVVSKNKVLPPPPQSSTRTLAPAPTTASAPPIAPYSQMVARESFQSNKTESSITSVTTSQFSADSNARNSTAGAGKLPSIDNDFSIEEVNSYSDGDEEESLLQRNASLRPQKSHSHPLQRKTLSPRSSTQGPQSLQLSLPANQSPKPPSLYSTPPISAEPRQESISTDSRDTQNPSTPGTAENTKLQPAPEITPKTTSEQIQHTPSSESSKFKGNNLMILSPNQFNDHEFHNSNAIRTSPTKSLKSNNSPALAIGIETPNENEISSSSQDLRGNSLSTHLDEPKTRSACPSPFAKANRQARVVETNDFISTENLDEIPRESNTTNSTPKKTPGSVLSAGMSSPPPRLPLPSTPNKKNFKVEEVTPRGLGLEGVEYEQSEEYRRYSGSIHEKKPRREDGNYTPREQHQQNYYNPQSTPTARERVIGNTTPSVTNLEEDAASISDQNTVSSLSRMNTLIRTPKLSSLKHKRSISGGSSNIANKFNFFKSNKDDSSVKGHSRHVSEGSISNGGSAFTTPPLPVSSPAMQNLNGLVNYNREHQRSTSDTPFLTNLDPNNKRTLFDMKSLNNELNHLMSQRQTLSNDVKKLSSEKLKLNDQLKAMHSKLTSESAKYESLVRDMAELEKNKKKLLEINQALSEENHQLQLNRNSGTNTYAEGSTLYSDSNSTLNFGGNSKSTSNGLSLTSSSSLVGTPYNDTSVLEEPSTDPQKATRLKFWRRPKMGFNTANLVLTNSQPLNKISQSYASNAIQLPQQSPKNVGGLTFNNGNANNSEKKGKFIKSKSSNILDTFLTNTVSMVSTNDSSNGDNCPVPLLTSTIQNRADYEHQKVPLIVTKCLAEVEKRGLDMEGIYRISGGNSAIVAIENAFSNLGQNYEDKQMSKLEDTISGDINAVTSALKRYLRKLPDPLIPYAVYDEFIKVSSANPPNKVDKRIHEMKTKVINKLPSANKHTLYLLCKHLSLVSSYSSVNRMGFKNLSVVFAPTIARDETGQREMSDMGYRNDVTELILTHSEAIFSDYSG</sequence>
<feature type="region of interest" description="Disordered" evidence="6">
    <location>
        <begin position="614"/>
        <end position="655"/>
    </location>
</feature>
<feature type="compositionally biased region" description="Low complexity" evidence="6">
    <location>
        <begin position="250"/>
        <end position="271"/>
    </location>
</feature>
<keyword evidence="4" id="KW-0440">LIM domain</keyword>
<dbReference type="CDD" id="cd00159">
    <property type="entry name" value="RhoGAP"/>
    <property type="match status" value="1"/>
</dbReference>
<dbReference type="SUPFAM" id="SSF48350">
    <property type="entry name" value="GTPase activation domain, GAP"/>
    <property type="match status" value="1"/>
</dbReference>
<dbReference type="GO" id="GO:0007165">
    <property type="term" value="P:signal transduction"/>
    <property type="evidence" value="ECO:0007669"/>
    <property type="project" value="InterPro"/>
</dbReference>
<feature type="compositionally biased region" description="Basic and acidic residues" evidence="6">
    <location>
        <begin position="614"/>
        <end position="641"/>
    </location>
</feature>
<feature type="compositionally biased region" description="Polar residues" evidence="6">
    <location>
        <begin position="278"/>
        <end position="307"/>
    </location>
</feature>
<feature type="domain" description="LIM zinc-binding" evidence="7">
    <location>
        <begin position="38"/>
        <end position="100"/>
    </location>
</feature>
<feature type="region of interest" description="Disordered" evidence="6">
    <location>
        <begin position="239"/>
        <end position="315"/>
    </location>
</feature>
<dbReference type="GO" id="GO:0005938">
    <property type="term" value="C:cell cortex"/>
    <property type="evidence" value="ECO:0007669"/>
    <property type="project" value="UniProtKB-ARBA"/>
</dbReference>
<dbReference type="PROSITE" id="PS00478">
    <property type="entry name" value="LIM_DOMAIN_1"/>
    <property type="match status" value="1"/>
</dbReference>
<feature type="region of interest" description="Disordered" evidence="6">
    <location>
        <begin position="170"/>
        <end position="194"/>
    </location>
</feature>